<dbReference type="Gene3D" id="2.30.38.10">
    <property type="entry name" value="Luciferase, Domain 3"/>
    <property type="match status" value="1"/>
</dbReference>
<dbReference type="InterPro" id="IPR042099">
    <property type="entry name" value="ANL_N_sf"/>
</dbReference>
<evidence type="ECO:0000256" key="1">
    <source>
        <dbReference type="ARBA" id="ARBA00001957"/>
    </source>
</evidence>
<dbReference type="InterPro" id="IPR025110">
    <property type="entry name" value="AMP-bd_C"/>
</dbReference>
<dbReference type="PROSITE" id="PS00455">
    <property type="entry name" value="AMP_BINDING"/>
    <property type="match status" value="1"/>
</dbReference>
<feature type="non-terminal residue" evidence="6">
    <location>
        <position position="1695"/>
    </location>
</feature>
<dbReference type="Gene3D" id="3.40.50.12780">
    <property type="entry name" value="N-terminal domain of ligase-like"/>
    <property type="match status" value="1"/>
</dbReference>
<feature type="compositionally biased region" description="Low complexity" evidence="4">
    <location>
        <begin position="1066"/>
        <end position="1091"/>
    </location>
</feature>
<accession>A0ABV9EVQ5</accession>
<dbReference type="NCBIfam" id="TIGR01733">
    <property type="entry name" value="AA-adenyl-dom"/>
    <property type="match status" value="1"/>
</dbReference>
<dbReference type="PROSITE" id="PS00012">
    <property type="entry name" value="PHOSPHOPANTETHEINE"/>
    <property type="match status" value="1"/>
</dbReference>
<dbReference type="InterPro" id="IPR023213">
    <property type="entry name" value="CAT-like_dom_sf"/>
</dbReference>
<dbReference type="InterPro" id="IPR006162">
    <property type="entry name" value="Ppantetheine_attach_site"/>
</dbReference>
<dbReference type="Gene3D" id="3.30.300.30">
    <property type="match status" value="1"/>
</dbReference>
<keyword evidence="2" id="KW-0596">Phosphopantetheine</keyword>
<dbReference type="PROSITE" id="PS50075">
    <property type="entry name" value="CARRIER"/>
    <property type="match status" value="1"/>
</dbReference>
<dbReference type="CDD" id="cd19531">
    <property type="entry name" value="LCL_NRPS-like"/>
    <property type="match status" value="1"/>
</dbReference>
<evidence type="ECO:0000313" key="7">
    <source>
        <dbReference type="Proteomes" id="UP001595891"/>
    </source>
</evidence>
<keyword evidence="3" id="KW-0597">Phosphoprotein</keyword>
<feature type="domain" description="Carrier" evidence="5">
    <location>
        <begin position="997"/>
        <end position="1072"/>
    </location>
</feature>
<organism evidence="6 7">
    <name type="scientific">Sphaerisporangium corydalis</name>
    <dbReference type="NCBI Taxonomy" id="1441875"/>
    <lineage>
        <taxon>Bacteria</taxon>
        <taxon>Bacillati</taxon>
        <taxon>Actinomycetota</taxon>
        <taxon>Actinomycetes</taxon>
        <taxon>Streptosporangiales</taxon>
        <taxon>Streptosporangiaceae</taxon>
        <taxon>Sphaerisporangium</taxon>
    </lineage>
</organism>
<dbReference type="InterPro" id="IPR036736">
    <property type="entry name" value="ACP-like_sf"/>
</dbReference>
<protein>
    <submittedName>
        <fullName evidence="6">Non-ribosomal peptide synthetase</fullName>
    </submittedName>
</protein>
<dbReference type="Proteomes" id="UP001595891">
    <property type="component" value="Unassembled WGS sequence"/>
</dbReference>
<dbReference type="Pfam" id="PF13193">
    <property type="entry name" value="AMP-binding_C"/>
    <property type="match status" value="1"/>
</dbReference>
<dbReference type="PANTHER" id="PTHR45527">
    <property type="entry name" value="NONRIBOSOMAL PEPTIDE SYNTHETASE"/>
    <property type="match status" value="1"/>
</dbReference>
<dbReference type="Pfam" id="PF00550">
    <property type="entry name" value="PP-binding"/>
    <property type="match status" value="1"/>
</dbReference>
<dbReference type="InterPro" id="IPR029058">
    <property type="entry name" value="AB_hydrolase_fold"/>
</dbReference>
<sequence length="1695" mass="183097">MNMDQVEDVYPLSPLQAGMLLHELRSEDREVYGVQVSCRLSGELDPVLFRRAWRDVVARHPILRTAFLSEGLEQPVQVVTREAALPWREDDWRGASEAEQGDLVEASLAGDRALRFRLDGAPLMRVSLARLGEAEHHLIWSFHHLLLDGWSMPLVLEEVLDRHAALAGGNAPEVLPGARPFRDFIAWLARQDDAASETFWRAELSGLERATTLADPSGTPRPDSPGAARDGSSRNGSSPEGPTPNGPSRDASSRNGSSRDASTGFAEHRLALSEAATARLRACAREHRLTMNTLVQGAWAMLLGRYSGESDVMFGTTVAVRPAEIEGVESIVGPLINTLPVRARIDGSAPCAEWLRGFQARQNRARHHDHASLVDIHGWSDLDPGSAIFESLVVFENYPRDLDDPATGRPGPVLAGLRVREWTNYPLTVVARDGDALSFKLLYDRAHFDEEAVERYGRHLGGMLEAIAAHPETPAPELPYWPAAERDLILSTWSGAGPEFTGGPVHELVAARAAASPSAVAVSCAGAELTYAELDARANRVAHVLRSRGVGTEHLVGVCVPRDAELPVILLGVLKAGAAYVPLDPEYPAERLEFMLADAAPTVVLTTAGLADRLPSARTLVLDEAELSEAPGHAPGVPVDPANLAYVIYTSGSTGTPKGAAVTHAAVARLVTETSYARFAPDEVFLHLAPLAFDASTFEIWGALANGARLAVFPEARPSLDEIGHAIRSEGVTTLWLTAGLFHQMVTERIDDLRPLRRLLAGGEALSPAHVRRALEALPDTLVINGYGPTEATTFTCTRELRPADTARASVPIGSPIGHTRVYVLDEHMRPVPAGVAGELYVGGPGLARGYLNRPGLTAQRFVPDPFDTTGGGRLYRTGDRVRWLPDGAVEFLGRRDDQVKVRGYRIELGEIEAALRGQPGVETATVVVHGDRLVGYVTPAGVTPADLRAGLVRRLPEYMIPGAFVVLERLPLTANGKLDRRALPAPEAGTAVSGRAPRNVREEMLCALYADVLGLTRVGIDDDFFTLGGHSLMVTRLVARIRDVLGVRVTVRTVFEARTVARLAPSVDPTTPDTASSTTDTGPGTADAGSSMTDAGSGTADAGPGTTDAGSGRGGRRPAIPAGDGSGPSALSYGQRRLWFVEQLHAGAAVFNIPLVLRLHGELDTEALQEAVRTLWRRHAALRLRFTAPTGDPAQTAGPAGDFALTLTDASADLVGRLHTPPGPARRLHAPSGPDGPLHAPLDLEGLLHDLLHEPFDLAQGPLLRAHLIRVGENDHVLALVVHHIAADGWSLNILRRELAESYNALATGREPGLPPLPVQYTDYATWQRDHTATEHLDYWRHQLEDAPVLDLPTDHPRPATMTYQGHSHRFHLPPDLVTAIHQTGHQQGATLFMTLLAAFTTLLSRYSGQDDVSVGTPLAGRDRPELEDMVGFFVNTVVVRTRLTGDPTFKQLLDHTRDTTLSALDHQDLPFDRLVDALMTTRDPARTPLFQVAFALQNTPADQPDLTGLTTTPIHPTAGASQFDLTMSLEEDDHGLHGIIEYRTDLFTHDTIERLAGHYRTLLTAVTADPDQAVSDLPLLTAREQHELTTWNATGPGFDGALVHELVAEQARKSPSALAVSSDDGHLTYTQLDTQANQIAHLLQDQGVRQNHLVGVCLPRTTHLPTTLLAILKTGAAYLPLDPDYPPARLQYM</sequence>
<evidence type="ECO:0000256" key="2">
    <source>
        <dbReference type="ARBA" id="ARBA00022450"/>
    </source>
</evidence>
<dbReference type="RefSeq" id="WP_262850865.1">
    <property type="nucleotide sequence ID" value="NZ_JANZYP010000123.1"/>
</dbReference>
<name>A0ABV9EVQ5_9ACTN</name>
<dbReference type="SUPFAM" id="SSF56801">
    <property type="entry name" value="Acetyl-CoA synthetase-like"/>
    <property type="match status" value="2"/>
</dbReference>
<reference evidence="7" key="1">
    <citation type="journal article" date="2019" name="Int. J. Syst. Evol. Microbiol.">
        <title>The Global Catalogue of Microorganisms (GCM) 10K type strain sequencing project: providing services to taxonomists for standard genome sequencing and annotation.</title>
        <authorList>
            <consortium name="The Broad Institute Genomics Platform"/>
            <consortium name="The Broad Institute Genome Sequencing Center for Infectious Disease"/>
            <person name="Wu L."/>
            <person name="Ma J."/>
        </authorList>
    </citation>
    <scope>NUCLEOTIDE SEQUENCE [LARGE SCALE GENOMIC DNA]</scope>
    <source>
        <strain evidence="7">CCUG 49560</strain>
    </source>
</reference>
<proteinExistence type="predicted"/>
<dbReference type="InterPro" id="IPR009081">
    <property type="entry name" value="PP-bd_ACP"/>
</dbReference>
<dbReference type="SMART" id="SM00823">
    <property type="entry name" value="PKS_PP"/>
    <property type="match status" value="1"/>
</dbReference>
<feature type="region of interest" description="Disordered" evidence="4">
    <location>
        <begin position="1066"/>
        <end position="1129"/>
    </location>
</feature>
<comment type="cofactor">
    <cofactor evidence="1">
        <name>pantetheine 4'-phosphate</name>
        <dbReference type="ChEBI" id="CHEBI:47942"/>
    </cofactor>
</comment>
<dbReference type="SUPFAM" id="SSF52777">
    <property type="entry name" value="CoA-dependent acyltransferases"/>
    <property type="match status" value="4"/>
</dbReference>
<comment type="caution">
    <text evidence="6">The sequence shown here is derived from an EMBL/GenBank/DDBJ whole genome shotgun (WGS) entry which is preliminary data.</text>
</comment>
<dbReference type="Pfam" id="PF00668">
    <property type="entry name" value="Condensation"/>
    <property type="match status" value="3"/>
</dbReference>
<dbReference type="PANTHER" id="PTHR45527:SF1">
    <property type="entry name" value="FATTY ACID SYNTHASE"/>
    <property type="match status" value="1"/>
</dbReference>
<dbReference type="SUPFAM" id="SSF47336">
    <property type="entry name" value="ACP-like"/>
    <property type="match status" value="1"/>
</dbReference>
<evidence type="ECO:0000256" key="3">
    <source>
        <dbReference type="ARBA" id="ARBA00022553"/>
    </source>
</evidence>
<keyword evidence="7" id="KW-1185">Reference proteome</keyword>
<evidence type="ECO:0000256" key="4">
    <source>
        <dbReference type="SAM" id="MobiDB-lite"/>
    </source>
</evidence>
<dbReference type="Gene3D" id="3.40.50.980">
    <property type="match status" value="2"/>
</dbReference>
<dbReference type="InterPro" id="IPR010071">
    <property type="entry name" value="AA_adenyl_dom"/>
</dbReference>
<dbReference type="InterPro" id="IPR045851">
    <property type="entry name" value="AMP-bd_C_sf"/>
</dbReference>
<evidence type="ECO:0000313" key="6">
    <source>
        <dbReference type="EMBL" id="MFC4592531.1"/>
    </source>
</evidence>
<gene>
    <name evidence="6" type="ORF">ACFO8L_41055</name>
</gene>
<feature type="region of interest" description="Disordered" evidence="4">
    <location>
        <begin position="210"/>
        <end position="263"/>
    </location>
</feature>
<dbReference type="InterPro" id="IPR000873">
    <property type="entry name" value="AMP-dep_synth/lig_dom"/>
</dbReference>
<dbReference type="Pfam" id="PF00501">
    <property type="entry name" value="AMP-binding"/>
    <property type="match status" value="2"/>
</dbReference>
<dbReference type="CDD" id="cd19543">
    <property type="entry name" value="DCL_NRPS"/>
    <property type="match status" value="1"/>
</dbReference>
<evidence type="ECO:0000259" key="5">
    <source>
        <dbReference type="PROSITE" id="PS50075"/>
    </source>
</evidence>
<dbReference type="CDD" id="cd12117">
    <property type="entry name" value="A_NRPS_Srf_like"/>
    <property type="match status" value="1"/>
</dbReference>
<dbReference type="Gene3D" id="3.30.559.30">
    <property type="entry name" value="Nonribosomal peptide synthetase, condensation domain"/>
    <property type="match status" value="2"/>
</dbReference>
<dbReference type="EMBL" id="JBHSFN010000060">
    <property type="protein sequence ID" value="MFC4592531.1"/>
    <property type="molecule type" value="Genomic_DNA"/>
</dbReference>
<dbReference type="Gene3D" id="3.40.50.1820">
    <property type="entry name" value="alpha/beta hydrolase"/>
    <property type="match status" value="1"/>
</dbReference>
<dbReference type="InterPro" id="IPR020845">
    <property type="entry name" value="AMP-binding_CS"/>
</dbReference>
<dbReference type="InterPro" id="IPR020806">
    <property type="entry name" value="PKS_PP-bd"/>
</dbReference>
<dbReference type="InterPro" id="IPR001242">
    <property type="entry name" value="Condensation_dom"/>
</dbReference>
<dbReference type="Gene3D" id="3.30.559.10">
    <property type="entry name" value="Chloramphenicol acetyltransferase-like domain"/>
    <property type="match status" value="2"/>
</dbReference>